<organism evidence="1 2">
    <name type="scientific">Methanoculleus chikugoensis</name>
    <dbReference type="NCBI Taxonomy" id="118126"/>
    <lineage>
        <taxon>Archaea</taxon>
        <taxon>Methanobacteriati</taxon>
        <taxon>Methanobacteriota</taxon>
        <taxon>Stenosarchaea group</taxon>
        <taxon>Methanomicrobia</taxon>
        <taxon>Methanomicrobiales</taxon>
        <taxon>Methanomicrobiaceae</taxon>
        <taxon>Methanoculleus</taxon>
    </lineage>
</organism>
<sequence>MSEKKLPELPEELERFLDKPYGGLFGNTVLAQVVEEIVADPTMDYRPGYLEEMTGKRAPSIREALKTLVKLGLIENVSSDVQHPVYRVVVESKKFIALSLLAYAVLDDRNGTNCMNTAILDYYNRSLRAKVEPLAVATNYAGEWTTGEDCSAREAESEYSIFSVGA</sequence>
<proteinExistence type="predicted"/>
<gene>
    <name evidence="1" type="ORF">L21_2499</name>
</gene>
<evidence type="ECO:0000313" key="1">
    <source>
        <dbReference type="EMBL" id="SCL76565.1"/>
    </source>
</evidence>
<accession>A0A1M4MNR5</accession>
<evidence type="ECO:0000313" key="2">
    <source>
        <dbReference type="Proteomes" id="UP000184671"/>
    </source>
</evidence>
<name>A0A1M4MNR5_9EURY</name>
<dbReference type="OrthoDB" id="106430at2157"/>
<dbReference type="RefSeq" id="WP_074370761.1">
    <property type="nucleotide sequence ID" value="NZ_FMID01000061.1"/>
</dbReference>
<dbReference type="EMBL" id="FMID01000061">
    <property type="protein sequence ID" value="SCL76565.1"/>
    <property type="molecule type" value="Genomic_DNA"/>
</dbReference>
<reference evidence="1 2" key="1">
    <citation type="submission" date="2016-08" db="EMBL/GenBank/DDBJ databases">
        <authorList>
            <person name="Seilhamer J.J."/>
        </authorList>
    </citation>
    <scope>NUCLEOTIDE SEQUENCE [LARGE SCALE GENOMIC DNA]</scope>
    <source>
        <strain evidence="1">L21-II-0</strain>
    </source>
</reference>
<dbReference type="AlphaFoldDB" id="A0A1M4MNR5"/>
<dbReference type="Proteomes" id="UP000184671">
    <property type="component" value="Unassembled WGS sequence"/>
</dbReference>
<dbReference type="STRING" id="118126.L21_2499"/>
<protein>
    <submittedName>
        <fullName evidence="1">Uncharacterized protein</fullName>
    </submittedName>
</protein>